<feature type="region of interest" description="Disordered" evidence="1">
    <location>
        <begin position="161"/>
        <end position="195"/>
    </location>
</feature>
<comment type="caution">
    <text evidence="2">The sequence shown here is derived from an EMBL/GenBank/DDBJ whole genome shotgun (WGS) entry which is preliminary data.</text>
</comment>
<sequence>MNGSPPPRAALVAENICKLILSVVCAKHTRTSGSNSSGSGCDAPGKENGGRGAEGGRMTPAALQFRFTQKLLKTTQVSLLVIILACAASTATSLPLPGPGASLEVAVAGLLMMGIHIWMTTPSPTPPRPPSHSPRSRRSDGGRVFRGCDYSLFEPKNIRRLRPPAHGAGERGAGGRAGAGCGETHAPPRRPTPPHVYIPRPCITFLHTTPLRTIR</sequence>
<evidence type="ECO:0000256" key="1">
    <source>
        <dbReference type="SAM" id="MobiDB-lite"/>
    </source>
</evidence>
<feature type="region of interest" description="Disordered" evidence="1">
    <location>
        <begin position="121"/>
        <end position="143"/>
    </location>
</feature>
<dbReference type="Proteomes" id="UP001215598">
    <property type="component" value="Unassembled WGS sequence"/>
</dbReference>
<accession>A0AAD7MXN5</accession>
<evidence type="ECO:0000313" key="2">
    <source>
        <dbReference type="EMBL" id="KAJ7735314.1"/>
    </source>
</evidence>
<reference evidence="2" key="1">
    <citation type="submission" date="2023-03" db="EMBL/GenBank/DDBJ databases">
        <title>Massive genome expansion in bonnet fungi (Mycena s.s.) driven by repeated elements and novel gene families across ecological guilds.</title>
        <authorList>
            <consortium name="Lawrence Berkeley National Laboratory"/>
            <person name="Harder C.B."/>
            <person name="Miyauchi S."/>
            <person name="Viragh M."/>
            <person name="Kuo A."/>
            <person name="Thoen E."/>
            <person name="Andreopoulos B."/>
            <person name="Lu D."/>
            <person name="Skrede I."/>
            <person name="Drula E."/>
            <person name="Henrissat B."/>
            <person name="Morin E."/>
            <person name="Kohler A."/>
            <person name="Barry K."/>
            <person name="LaButti K."/>
            <person name="Morin E."/>
            <person name="Salamov A."/>
            <person name="Lipzen A."/>
            <person name="Mereny Z."/>
            <person name="Hegedus B."/>
            <person name="Baldrian P."/>
            <person name="Stursova M."/>
            <person name="Weitz H."/>
            <person name="Taylor A."/>
            <person name="Grigoriev I.V."/>
            <person name="Nagy L.G."/>
            <person name="Martin F."/>
            <person name="Kauserud H."/>
        </authorList>
    </citation>
    <scope>NUCLEOTIDE SEQUENCE</scope>
    <source>
        <strain evidence="2">CBHHK182m</strain>
    </source>
</reference>
<organism evidence="2 3">
    <name type="scientific">Mycena metata</name>
    <dbReference type="NCBI Taxonomy" id="1033252"/>
    <lineage>
        <taxon>Eukaryota</taxon>
        <taxon>Fungi</taxon>
        <taxon>Dikarya</taxon>
        <taxon>Basidiomycota</taxon>
        <taxon>Agaricomycotina</taxon>
        <taxon>Agaricomycetes</taxon>
        <taxon>Agaricomycetidae</taxon>
        <taxon>Agaricales</taxon>
        <taxon>Marasmiineae</taxon>
        <taxon>Mycenaceae</taxon>
        <taxon>Mycena</taxon>
    </lineage>
</organism>
<proteinExistence type="predicted"/>
<name>A0AAD7MXN5_9AGAR</name>
<dbReference type="EMBL" id="JARKIB010000127">
    <property type="protein sequence ID" value="KAJ7735314.1"/>
    <property type="molecule type" value="Genomic_DNA"/>
</dbReference>
<gene>
    <name evidence="2" type="ORF">B0H16DRAFT_1576202</name>
</gene>
<feature type="compositionally biased region" description="Gly residues" evidence="1">
    <location>
        <begin position="170"/>
        <end position="181"/>
    </location>
</feature>
<feature type="region of interest" description="Disordered" evidence="1">
    <location>
        <begin position="30"/>
        <end position="55"/>
    </location>
</feature>
<keyword evidence="3" id="KW-1185">Reference proteome</keyword>
<feature type="compositionally biased region" description="Pro residues" evidence="1">
    <location>
        <begin position="123"/>
        <end position="132"/>
    </location>
</feature>
<protein>
    <submittedName>
        <fullName evidence="2">Uncharacterized protein</fullName>
    </submittedName>
</protein>
<evidence type="ECO:0000313" key="3">
    <source>
        <dbReference type="Proteomes" id="UP001215598"/>
    </source>
</evidence>
<dbReference type="AlphaFoldDB" id="A0AAD7MXN5"/>